<dbReference type="SUPFAM" id="SSF46955">
    <property type="entry name" value="Putative DNA-binding domain"/>
    <property type="match status" value="1"/>
</dbReference>
<name>A0ABX8D5E5_9CELL</name>
<organism evidence="3 4">
    <name type="scientific">Cellulomonas wangleii</name>
    <dbReference type="NCBI Taxonomy" id="2816956"/>
    <lineage>
        <taxon>Bacteria</taxon>
        <taxon>Bacillati</taxon>
        <taxon>Actinomycetota</taxon>
        <taxon>Actinomycetes</taxon>
        <taxon>Micrococcales</taxon>
        <taxon>Cellulomonadaceae</taxon>
        <taxon>Cellulomonas</taxon>
    </lineage>
</organism>
<reference evidence="3 4" key="1">
    <citation type="submission" date="2021-05" db="EMBL/GenBank/DDBJ databases">
        <title>Novel species in genus Cellulomonas.</title>
        <authorList>
            <person name="Zhang G."/>
        </authorList>
    </citation>
    <scope>NUCLEOTIDE SEQUENCE [LARGE SCALE GENOMIC DNA]</scope>
    <source>
        <strain evidence="4">zg-ZUI222</strain>
    </source>
</reference>
<feature type="domain" description="HTH merR-type" evidence="2">
    <location>
        <begin position="1"/>
        <end position="71"/>
    </location>
</feature>
<protein>
    <submittedName>
        <fullName evidence="3">MerR family transcriptional regulator</fullName>
    </submittedName>
</protein>
<dbReference type="Pfam" id="PF13411">
    <property type="entry name" value="MerR_1"/>
    <property type="match status" value="1"/>
</dbReference>
<dbReference type="RefSeq" id="WP_207341784.1">
    <property type="nucleotide sequence ID" value="NZ_CP074405.1"/>
</dbReference>
<dbReference type="Gene3D" id="3.20.80.10">
    <property type="entry name" value="Regulatory factor, effector binding domain"/>
    <property type="match status" value="1"/>
</dbReference>
<proteinExistence type="predicted"/>
<dbReference type="SUPFAM" id="SSF55136">
    <property type="entry name" value="Probable bacterial effector-binding domain"/>
    <property type="match status" value="1"/>
</dbReference>
<evidence type="ECO:0000313" key="4">
    <source>
        <dbReference type="Proteomes" id="UP000677804"/>
    </source>
</evidence>
<dbReference type="InterPro" id="IPR029442">
    <property type="entry name" value="GyrI-like"/>
</dbReference>
<evidence type="ECO:0000313" key="3">
    <source>
        <dbReference type="EMBL" id="QVI62677.1"/>
    </source>
</evidence>
<dbReference type="Proteomes" id="UP000677804">
    <property type="component" value="Chromosome"/>
</dbReference>
<keyword evidence="4" id="KW-1185">Reference proteome</keyword>
<gene>
    <name evidence="3" type="ORF">KG103_01660</name>
</gene>
<dbReference type="InterPro" id="IPR009061">
    <property type="entry name" value="DNA-bd_dom_put_sf"/>
</dbReference>
<dbReference type="PROSITE" id="PS50937">
    <property type="entry name" value="HTH_MERR_2"/>
    <property type="match status" value="1"/>
</dbReference>
<evidence type="ECO:0000256" key="1">
    <source>
        <dbReference type="ARBA" id="ARBA00023125"/>
    </source>
</evidence>
<dbReference type="InterPro" id="IPR011256">
    <property type="entry name" value="Reg_factor_effector_dom_sf"/>
</dbReference>
<dbReference type="PANTHER" id="PTHR30204:SF97">
    <property type="entry name" value="MERR FAMILY REGULATORY PROTEIN"/>
    <property type="match status" value="1"/>
</dbReference>
<dbReference type="EMBL" id="CP074405">
    <property type="protein sequence ID" value="QVI62677.1"/>
    <property type="molecule type" value="Genomic_DNA"/>
</dbReference>
<evidence type="ECO:0000259" key="2">
    <source>
        <dbReference type="PROSITE" id="PS50937"/>
    </source>
</evidence>
<dbReference type="InterPro" id="IPR010499">
    <property type="entry name" value="AraC_E-bd"/>
</dbReference>
<dbReference type="InterPro" id="IPR047057">
    <property type="entry name" value="MerR_fam"/>
</dbReference>
<keyword evidence="1" id="KW-0238">DNA-binding</keyword>
<accession>A0ABX8D5E5</accession>
<dbReference type="SMART" id="SM00871">
    <property type="entry name" value="AraC_E_bind"/>
    <property type="match status" value="1"/>
</dbReference>
<dbReference type="Gene3D" id="1.10.1660.10">
    <property type="match status" value="1"/>
</dbReference>
<sequence>MLTIREFSRLTHLGVRTLRRYQEAGLLEPTAVDDATGYRSYDPEQIPDAQLAHRLCELGVPLPEVQQVLLCDDPAQRADLVADHVRRLEVDGSGAAVTSLRRLLEPGPAPVDAELRAVPERAVAAVEGHVRRDDVLAWHADARAELDAAVTTPTGAPGGMFDNALFEDGRGRALVYVPTEDAASGGRVRATTLPAVELAATTHVGGHEDVDVTYGRLGAWVVANELAVAGPARETYLVGPRDTSERSAWRTEIGWPVFRVTP</sequence>
<dbReference type="InterPro" id="IPR000551">
    <property type="entry name" value="MerR-type_HTH_dom"/>
</dbReference>
<dbReference type="SMART" id="SM00422">
    <property type="entry name" value="HTH_MERR"/>
    <property type="match status" value="1"/>
</dbReference>
<dbReference type="PANTHER" id="PTHR30204">
    <property type="entry name" value="REDOX-CYCLING DRUG-SENSING TRANSCRIPTIONAL ACTIVATOR SOXR"/>
    <property type="match status" value="1"/>
</dbReference>
<dbReference type="Pfam" id="PF06445">
    <property type="entry name" value="GyrI-like"/>
    <property type="match status" value="1"/>
</dbReference>